<name>A0A5C5YVQ7_9BACT</name>
<evidence type="ECO:0000313" key="1">
    <source>
        <dbReference type="EMBL" id="TWT79108.1"/>
    </source>
</evidence>
<keyword evidence="2" id="KW-1185">Reference proteome</keyword>
<reference evidence="1 2" key="1">
    <citation type="submission" date="2019-02" db="EMBL/GenBank/DDBJ databases">
        <title>Deep-cultivation of Planctomycetes and their phenomic and genomic characterization uncovers novel biology.</title>
        <authorList>
            <person name="Wiegand S."/>
            <person name="Jogler M."/>
            <person name="Boedeker C."/>
            <person name="Pinto D."/>
            <person name="Vollmers J."/>
            <person name="Rivas-Marin E."/>
            <person name="Kohn T."/>
            <person name="Peeters S.H."/>
            <person name="Heuer A."/>
            <person name="Rast P."/>
            <person name="Oberbeckmann S."/>
            <person name="Bunk B."/>
            <person name="Jeske O."/>
            <person name="Meyerdierks A."/>
            <person name="Storesund J.E."/>
            <person name="Kallscheuer N."/>
            <person name="Luecker S."/>
            <person name="Lage O.M."/>
            <person name="Pohl T."/>
            <person name="Merkel B.J."/>
            <person name="Hornburger P."/>
            <person name="Mueller R.-W."/>
            <person name="Bruemmer F."/>
            <person name="Labrenz M."/>
            <person name="Spormann A.M."/>
            <person name="Op Den Camp H."/>
            <person name="Overmann J."/>
            <person name="Amann R."/>
            <person name="Jetten M.S.M."/>
            <person name="Mascher T."/>
            <person name="Medema M.H."/>
            <person name="Devos D.P."/>
            <person name="Kaster A.-K."/>
            <person name="Ovreas L."/>
            <person name="Rohde M."/>
            <person name="Galperin M.Y."/>
            <person name="Jogler C."/>
        </authorList>
    </citation>
    <scope>NUCLEOTIDE SEQUENCE [LARGE SCALE GENOMIC DNA]</scope>
    <source>
        <strain evidence="1 2">CA13</strain>
    </source>
</reference>
<evidence type="ECO:0000313" key="2">
    <source>
        <dbReference type="Proteomes" id="UP000315010"/>
    </source>
</evidence>
<organism evidence="1 2">
    <name type="scientific">Novipirellula herctigrandis</name>
    <dbReference type="NCBI Taxonomy" id="2527986"/>
    <lineage>
        <taxon>Bacteria</taxon>
        <taxon>Pseudomonadati</taxon>
        <taxon>Planctomycetota</taxon>
        <taxon>Planctomycetia</taxon>
        <taxon>Pirellulales</taxon>
        <taxon>Pirellulaceae</taxon>
        <taxon>Novipirellula</taxon>
    </lineage>
</organism>
<proteinExistence type="predicted"/>
<dbReference type="Proteomes" id="UP000315010">
    <property type="component" value="Unassembled WGS sequence"/>
</dbReference>
<dbReference type="EMBL" id="SJPJ01000001">
    <property type="protein sequence ID" value="TWT79108.1"/>
    <property type="molecule type" value="Genomic_DNA"/>
</dbReference>
<dbReference type="AlphaFoldDB" id="A0A5C5YVQ7"/>
<gene>
    <name evidence="1" type="ORF">CA13_05050</name>
</gene>
<protein>
    <submittedName>
        <fullName evidence="1">Uncharacterized protein</fullName>
    </submittedName>
</protein>
<sequence>MPHKSDAFVSVFILLRWRFVQVWLCRCSAFVICVASETLGSTDLASRKDSQSGRVAGQSVEVWAREVWAREVWAREVWAVEVWAVEAIGNRL</sequence>
<accession>A0A5C5YVQ7</accession>
<comment type="caution">
    <text evidence="1">The sequence shown here is derived from an EMBL/GenBank/DDBJ whole genome shotgun (WGS) entry which is preliminary data.</text>
</comment>